<evidence type="ECO:0000259" key="5">
    <source>
        <dbReference type="PROSITE" id="PS51720"/>
    </source>
</evidence>
<evidence type="ECO:0000256" key="2">
    <source>
        <dbReference type="ARBA" id="ARBA00022741"/>
    </source>
</evidence>
<dbReference type="PANTHER" id="PTHR10903:SF184">
    <property type="entry name" value="GTP-BINDING PROTEIN A"/>
    <property type="match status" value="1"/>
</dbReference>
<dbReference type="SUPFAM" id="SSF52540">
    <property type="entry name" value="P-loop containing nucleoside triphosphate hydrolases"/>
    <property type="match status" value="1"/>
</dbReference>
<feature type="region of interest" description="Disordered" evidence="4">
    <location>
        <begin position="34"/>
        <end position="59"/>
    </location>
</feature>
<dbReference type="GO" id="GO:0005525">
    <property type="term" value="F:GTP binding"/>
    <property type="evidence" value="ECO:0007669"/>
    <property type="project" value="UniProtKB-KW"/>
</dbReference>
<accession>A0A3B5MKP1</accession>
<evidence type="ECO:0000313" key="6">
    <source>
        <dbReference type="Ensembl" id="ENSXCOP00000024155.1"/>
    </source>
</evidence>
<reference evidence="6" key="2">
    <citation type="submission" date="2025-09" db="UniProtKB">
        <authorList>
            <consortium name="Ensembl"/>
        </authorList>
    </citation>
    <scope>IDENTIFICATION</scope>
</reference>
<evidence type="ECO:0000256" key="1">
    <source>
        <dbReference type="ARBA" id="ARBA00008535"/>
    </source>
</evidence>
<dbReference type="Gene3D" id="3.40.50.300">
    <property type="entry name" value="P-loop containing nucleotide triphosphate hydrolases"/>
    <property type="match status" value="1"/>
</dbReference>
<sequence length="315" mass="34112">IEMATGSNWFPVSDLVHLTCRSVGSGVNTFLPTFSGPAETSSDGTDRVTGSDGPDGSDGFAGSALLRDRRIVLIGPAGSGKSSAGNTLLGFRHFEPDSDFAGVRSDPERCSAEVGRVQLTVVDSAGLSEEVLTLNRLVMELRTWMYLAEPDPHVLVLVLKIGRLSYGSTQLLRLLTRLLDQNQNLARHAAVLFTHGDALGGRNLTDQVQASSCVSDLLTRCGGRHAVLDNTQNQDQVQVDRFLRLLDQMVQENSGRFLSPADWNRPPGPGQTFWSRLRGSGLWIWGRLAHTQSQVCVCVWGGVCLAAFCSKCISQ</sequence>
<keyword evidence="7" id="KW-1185">Reference proteome</keyword>
<evidence type="ECO:0000256" key="4">
    <source>
        <dbReference type="SAM" id="MobiDB-lite"/>
    </source>
</evidence>
<feature type="compositionally biased region" description="Polar residues" evidence="4">
    <location>
        <begin position="34"/>
        <end position="43"/>
    </location>
</feature>
<evidence type="ECO:0000313" key="7">
    <source>
        <dbReference type="Proteomes" id="UP000261380"/>
    </source>
</evidence>
<dbReference type="GeneTree" id="ENSGT01140000282522"/>
<protein>
    <recommendedName>
        <fullName evidence="5">AIG1-type G domain-containing protein</fullName>
    </recommendedName>
</protein>
<dbReference type="Ensembl" id="ENSXCOT00000024444.1">
    <property type="protein sequence ID" value="ENSXCOP00000024155.1"/>
    <property type="gene ID" value="ENSXCOG00000018034.1"/>
</dbReference>
<comment type="similarity">
    <text evidence="1">Belongs to the TRAFAC class TrmE-Era-EngA-EngB-Septin-like GTPase superfamily. AIG1/Toc34/Toc159-like paraseptin GTPase family. IAN subfamily.</text>
</comment>
<dbReference type="Pfam" id="PF04548">
    <property type="entry name" value="AIG1"/>
    <property type="match status" value="1"/>
</dbReference>
<dbReference type="STRING" id="32473.ENSXCOP00000024155"/>
<feature type="domain" description="AIG1-type G" evidence="5">
    <location>
        <begin position="66"/>
        <end position="267"/>
    </location>
</feature>
<organism evidence="6 7">
    <name type="scientific">Xiphophorus couchianus</name>
    <name type="common">Monterrey platyfish</name>
    <dbReference type="NCBI Taxonomy" id="32473"/>
    <lineage>
        <taxon>Eukaryota</taxon>
        <taxon>Metazoa</taxon>
        <taxon>Chordata</taxon>
        <taxon>Craniata</taxon>
        <taxon>Vertebrata</taxon>
        <taxon>Euteleostomi</taxon>
        <taxon>Actinopterygii</taxon>
        <taxon>Neopterygii</taxon>
        <taxon>Teleostei</taxon>
        <taxon>Neoteleostei</taxon>
        <taxon>Acanthomorphata</taxon>
        <taxon>Ovalentaria</taxon>
        <taxon>Atherinomorphae</taxon>
        <taxon>Cyprinodontiformes</taxon>
        <taxon>Poeciliidae</taxon>
        <taxon>Poeciliinae</taxon>
        <taxon>Xiphophorus</taxon>
    </lineage>
</organism>
<dbReference type="PANTHER" id="PTHR10903">
    <property type="entry name" value="GTPASE, IMAP FAMILY MEMBER-RELATED"/>
    <property type="match status" value="1"/>
</dbReference>
<keyword evidence="3" id="KW-0342">GTP-binding</keyword>
<dbReference type="PROSITE" id="PS51720">
    <property type="entry name" value="G_AIG1"/>
    <property type="match status" value="1"/>
</dbReference>
<evidence type="ECO:0000256" key="3">
    <source>
        <dbReference type="ARBA" id="ARBA00023134"/>
    </source>
</evidence>
<dbReference type="InterPro" id="IPR027417">
    <property type="entry name" value="P-loop_NTPase"/>
</dbReference>
<keyword evidence="2" id="KW-0547">Nucleotide-binding</keyword>
<proteinExistence type="inferred from homology"/>
<dbReference type="InterPro" id="IPR045058">
    <property type="entry name" value="GIMA/IAN/Toc"/>
</dbReference>
<dbReference type="Proteomes" id="UP000261380">
    <property type="component" value="Unplaced"/>
</dbReference>
<reference evidence="6" key="1">
    <citation type="submission" date="2025-08" db="UniProtKB">
        <authorList>
            <consortium name="Ensembl"/>
        </authorList>
    </citation>
    <scope>IDENTIFICATION</scope>
</reference>
<name>A0A3B5MKP1_9TELE</name>
<dbReference type="InterPro" id="IPR006703">
    <property type="entry name" value="G_AIG1"/>
</dbReference>
<dbReference type="AlphaFoldDB" id="A0A3B5MKP1"/>